<dbReference type="PROSITE" id="PS51686">
    <property type="entry name" value="SAM_MT_RSMB_NOP"/>
    <property type="match status" value="1"/>
</dbReference>
<dbReference type="InterPro" id="IPR001678">
    <property type="entry name" value="MeTrfase_RsmB-F_NOP2_dom"/>
</dbReference>
<feature type="non-terminal residue" evidence="9">
    <location>
        <position position="1"/>
    </location>
</feature>
<feature type="compositionally biased region" description="Low complexity" evidence="7">
    <location>
        <begin position="391"/>
        <end position="408"/>
    </location>
</feature>
<keyword evidence="3 6" id="KW-0808">Transferase</keyword>
<dbReference type="InterPro" id="IPR036691">
    <property type="entry name" value="Endo/exonu/phosph_ase_sf"/>
</dbReference>
<dbReference type="GO" id="GO:0003723">
    <property type="term" value="F:RNA binding"/>
    <property type="evidence" value="ECO:0007669"/>
    <property type="project" value="UniProtKB-UniRule"/>
</dbReference>
<organism evidence="9 10">
    <name type="scientific">Polarella glacialis</name>
    <name type="common">Dinoflagellate</name>
    <dbReference type="NCBI Taxonomy" id="89957"/>
    <lineage>
        <taxon>Eukaryota</taxon>
        <taxon>Sar</taxon>
        <taxon>Alveolata</taxon>
        <taxon>Dinophyceae</taxon>
        <taxon>Suessiales</taxon>
        <taxon>Suessiaceae</taxon>
        <taxon>Polarella</taxon>
    </lineage>
</organism>
<evidence type="ECO:0000256" key="2">
    <source>
        <dbReference type="ARBA" id="ARBA00022603"/>
    </source>
</evidence>
<evidence type="ECO:0000256" key="1">
    <source>
        <dbReference type="ARBA" id="ARBA00007494"/>
    </source>
</evidence>
<feature type="domain" description="SAM-dependent MTase RsmB/NOP-type" evidence="8">
    <location>
        <begin position="1"/>
        <end position="334"/>
    </location>
</feature>
<feature type="binding site" evidence="6">
    <location>
        <position position="158"/>
    </location>
    <ligand>
        <name>S-adenosyl-L-methionine</name>
        <dbReference type="ChEBI" id="CHEBI:59789"/>
    </ligand>
</feature>
<evidence type="ECO:0000256" key="7">
    <source>
        <dbReference type="SAM" id="MobiDB-lite"/>
    </source>
</evidence>
<comment type="caution">
    <text evidence="9">The sequence shown here is derived from an EMBL/GenBank/DDBJ whole genome shotgun (WGS) entry which is preliminary data.</text>
</comment>
<evidence type="ECO:0000313" key="10">
    <source>
        <dbReference type="Proteomes" id="UP000626109"/>
    </source>
</evidence>
<evidence type="ECO:0000259" key="8">
    <source>
        <dbReference type="PROSITE" id="PS51686"/>
    </source>
</evidence>
<dbReference type="PROSITE" id="PS01153">
    <property type="entry name" value="NOL1_NOP2_SUN"/>
    <property type="match status" value="1"/>
</dbReference>
<dbReference type="Gene3D" id="3.60.10.10">
    <property type="entry name" value="Endonuclease/exonuclease/phosphatase"/>
    <property type="match status" value="1"/>
</dbReference>
<keyword evidence="4 6" id="KW-0949">S-adenosyl-L-methionine</keyword>
<dbReference type="InterPro" id="IPR023267">
    <property type="entry name" value="RCMT"/>
</dbReference>
<keyword evidence="5 6" id="KW-0694">RNA-binding</keyword>
<dbReference type="EMBL" id="CAJNNW010015364">
    <property type="protein sequence ID" value="CAE8657638.1"/>
    <property type="molecule type" value="Genomic_DNA"/>
</dbReference>
<accession>A0A813IYL0</accession>
<dbReference type="GO" id="GO:0001510">
    <property type="term" value="P:RNA methylation"/>
    <property type="evidence" value="ECO:0007669"/>
    <property type="project" value="InterPro"/>
</dbReference>
<dbReference type="PANTHER" id="PTHR22808:SF1">
    <property type="entry name" value="RNA CYTOSINE-C(5)-METHYLTRANSFERASE NSUN2-RELATED"/>
    <property type="match status" value="1"/>
</dbReference>
<feature type="binding site" evidence="6">
    <location>
        <position position="102"/>
    </location>
    <ligand>
        <name>S-adenosyl-L-methionine</name>
        <dbReference type="ChEBI" id="CHEBI:59789"/>
    </ligand>
</feature>
<dbReference type="AlphaFoldDB" id="A0A813IYL0"/>
<dbReference type="InterPro" id="IPR029063">
    <property type="entry name" value="SAM-dependent_MTases_sf"/>
</dbReference>
<dbReference type="Gene3D" id="3.40.50.150">
    <property type="entry name" value="Vaccinia Virus protein VP39"/>
    <property type="match status" value="1"/>
</dbReference>
<evidence type="ECO:0000256" key="4">
    <source>
        <dbReference type="ARBA" id="ARBA00022691"/>
    </source>
</evidence>
<gene>
    <name evidence="9" type="ORF">PGLA2088_LOCUS12928</name>
</gene>
<proteinExistence type="inferred from homology"/>
<evidence type="ECO:0000256" key="6">
    <source>
        <dbReference type="PROSITE-ProRule" id="PRU01023"/>
    </source>
</evidence>
<dbReference type="PRINTS" id="PR02008">
    <property type="entry name" value="RCMTFAMILY"/>
</dbReference>
<feature type="region of interest" description="Disordered" evidence="7">
    <location>
        <begin position="388"/>
        <end position="423"/>
    </location>
</feature>
<evidence type="ECO:0000313" key="9">
    <source>
        <dbReference type="EMBL" id="CAE8657638.1"/>
    </source>
</evidence>
<dbReference type="Proteomes" id="UP000626109">
    <property type="component" value="Unassembled WGS sequence"/>
</dbReference>
<dbReference type="GO" id="GO:0008173">
    <property type="term" value="F:RNA methyltransferase activity"/>
    <property type="evidence" value="ECO:0007669"/>
    <property type="project" value="InterPro"/>
</dbReference>
<dbReference type="InterPro" id="IPR049560">
    <property type="entry name" value="MeTrfase_RsmB-F_NOP2_cat"/>
</dbReference>
<sequence>MLCVRALARCPATEAGDIGKQGRLLDKKLNQILVQAQRAGLITRQETASMLPALVLDVHPEHLVLDLCAAPGSKTMQVLEMMHGDLGEATALPPRGLLVANDLKSWRLNRLRERARRQPAAPLLATCADARRYPNLFLVSTKEGQRRGRLRFDRVLCDVPCSGDGTVRKARGLLDHWTPRGGLAHHGDQLAILCRGMELLAPGGLLTYSTCAFNPVECEAVVAAGLAWAKGSMEVVAVDVPGLRLQGGLTTWRVPAPAPSFDAPVGGITYGSWEDVPILDRSSGRLRRTMFPPAAYTPAAKATAEIAEQLKRCRRLLPVSDNGGGFFLALLRRLEHVDAPLKRGDRVRVFFNGLEAVVRGPGSGPFTGLTRVTYESDGSMYHVASDGLERSTAPAPAPASTSCAPATEEAPETAGDKTERGACSGTGVAEAAAALGEEDAKRTDAPKRLSLPLLPVSEEDWQSVAGFFGLVSDETKAAELGVQAFPRAALVYGPDPGYDGSPGSTPDIALCLASEALREVARAPAPRPVLRPVFLRPAPQGSRAVVFPLARQGLDGSEAGLEPDGCDWRAVTEAAPLLAKCCTRRVVHTSLAALRSLVEGPKEVEASTVGADPSWPAGTVVLTGRRGGDRNSEGPLVALLAFLTSSGRVRVVYQKGLNSRLLVTLALPSEALVWALFNLYVRHHFEARLRVRLERSVELACAEVPLKTLEGFLRLALDDESSEVAVRDAWVLRRSKAGQSSLRRAAEELFSAPSLEKDSKLRSKISLSPNGEIPLTWLIARYWSDAFGLDAAPPKGSARAAEAAADELGRALLDSEILWVDSRRMVVCLRPSAAPPAKGSGRSGCCGSVSKVASGCPDEASGRGSEAPRRAPGGARAVTALRQLLDFYFEPFTLQHNRYLLDLVSKCIGAPKQKGPWLSKELLGFSFAFDDLSGLGRITNALSKLRMSPGDLCHELANLKHVICDADGRLQLRSKLELRSFVAAPGAPQQEMAAYTVRYMASAREQRGQAPPGMVSILSYALADVISDQSPSGQQRQARVKRQLLVHHTDLICLQGVDAYGCGASLAAGLTEEGYGFACARDGKGEANSIFWDRSRWELLGQEACAGALSVVLQPFEDYAIRVRAVCFQAKVPGLSNPSLRDLFGASDPAGLGPLIACTDLSALGGAEAAGIVEELM</sequence>
<name>A0A813IYL0_POLGL</name>
<keyword evidence="2 6" id="KW-0489">Methyltransferase</keyword>
<feature type="binding site" evidence="6">
    <location>
        <begin position="68"/>
        <end position="74"/>
    </location>
    <ligand>
        <name>S-adenosyl-L-methionine</name>
        <dbReference type="ChEBI" id="CHEBI:59789"/>
    </ligand>
</feature>
<dbReference type="SUPFAM" id="SSF53335">
    <property type="entry name" value="S-adenosyl-L-methionine-dependent methyltransferases"/>
    <property type="match status" value="1"/>
</dbReference>
<protein>
    <recommendedName>
        <fullName evidence="8">SAM-dependent MTase RsmB/NOP-type domain-containing protein</fullName>
    </recommendedName>
</protein>
<reference evidence="9" key="1">
    <citation type="submission" date="2021-02" db="EMBL/GenBank/DDBJ databases">
        <authorList>
            <person name="Dougan E. K."/>
            <person name="Rhodes N."/>
            <person name="Thang M."/>
            <person name="Chan C."/>
        </authorList>
    </citation>
    <scope>NUCLEOTIDE SEQUENCE</scope>
</reference>
<evidence type="ECO:0000256" key="5">
    <source>
        <dbReference type="ARBA" id="ARBA00022884"/>
    </source>
</evidence>
<comment type="similarity">
    <text evidence="1 6">Belongs to the class I-like SAM-binding methyltransferase superfamily. RsmB/NOP family.</text>
</comment>
<evidence type="ECO:0000256" key="3">
    <source>
        <dbReference type="ARBA" id="ARBA00022679"/>
    </source>
</evidence>
<feature type="active site" description="Nucleophile" evidence="6">
    <location>
        <position position="211"/>
    </location>
</feature>
<feature type="binding site" evidence="6">
    <location>
        <position position="129"/>
    </location>
    <ligand>
        <name>S-adenosyl-L-methionine</name>
        <dbReference type="ChEBI" id="CHEBI:59789"/>
    </ligand>
</feature>
<dbReference type="InterPro" id="IPR018314">
    <property type="entry name" value="RsmB/NOL1/NOP2-like_CS"/>
</dbReference>
<dbReference type="PANTHER" id="PTHR22808">
    <property type="entry name" value="NCL1 YEAST -RELATED NOL1/NOP2/FMU SUN DOMAIN-CONTAINING"/>
    <property type="match status" value="1"/>
</dbReference>
<dbReference type="Pfam" id="PF01189">
    <property type="entry name" value="Methyltr_RsmB-F"/>
    <property type="match status" value="1"/>
</dbReference>